<dbReference type="GO" id="GO:0004386">
    <property type="term" value="F:helicase activity"/>
    <property type="evidence" value="ECO:0007669"/>
    <property type="project" value="UniProtKB-KW"/>
</dbReference>
<dbReference type="EMBL" id="CP003181">
    <property type="protein sequence ID" value="AHJ62139.1"/>
    <property type="molecule type" value="Genomic_DNA"/>
</dbReference>
<sequence length="47" mass="5458">MACHRKFVVDEVHEMGDPYIAEELAALLKMDLISSPFLRDEIRIQKV</sequence>
<dbReference type="AlphaFoldDB" id="A0AAN0RC37"/>
<keyword evidence="1" id="KW-0378">Hydrolase</keyword>
<protein>
    <submittedName>
        <fullName evidence="1">Superfamily II DNA and RNA helicase</fullName>
    </submittedName>
</protein>
<dbReference type="KEGG" id="gbc:GbCGDNIH3_7184"/>
<gene>
    <name evidence="1" type="ORF">GbCGDNIH3_7184</name>
</gene>
<reference evidence="2" key="1">
    <citation type="submission" date="2012-06" db="EMBL/GenBank/DDBJ databases">
        <title>Genome analysis of multiple Granulibacter bethesdensis isolates demonstrates substantial genome diversity.</title>
        <authorList>
            <person name="Greenberg D.E."/>
            <person name="Porcella S.F."/>
            <person name="Zarember K."/>
            <person name="Zelazny A.M."/>
            <person name="Bruno D."/>
            <person name="Martens C."/>
            <person name="Barbian K.D."/>
            <person name="Jaske E."/>
            <person name="Holland S.M."/>
        </authorList>
    </citation>
    <scope>NUCLEOTIDE SEQUENCE [LARGE SCALE GENOMIC DNA]</scope>
    <source>
        <strain evidence="2">CGDNIH3</strain>
    </source>
</reference>
<evidence type="ECO:0000313" key="2">
    <source>
        <dbReference type="Proteomes" id="UP000019438"/>
    </source>
</evidence>
<name>A0AAN0RC37_9PROT</name>
<evidence type="ECO:0000313" key="1">
    <source>
        <dbReference type="EMBL" id="AHJ62139.1"/>
    </source>
</evidence>
<keyword evidence="1" id="KW-0547">Nucleotide-binding</keyword>
<keyword evidence="1" id="KW-0067">ATP-binding</keyword>
<proteinExistence type="predicted"/>
<accession>A0AAN0RC37</accession>
<organism evidence="1 2">
    <name type="scientific">Granulibacter bethesdensis</name>
    <dbReference type="NCBI Taxonomy" id="364410"/>
    <lineage>
        <taxon>Bacteria</taxon>
        <taxon>Pseudomonadati</taxon>
        <taxon>Pseudomonadota</taxon>
        <taxon>Alphaproteobacteria</taxon>
        <taxon>Acetobacterales</taxon>
        <taxon>Acetobacteraceae</taxon>
        <taxon>Granulibacter</taxon>
    </lineage>
</organism>
<keyword evidence="1" id="KW-0347">Helicase</keyword>
<dbReference type="Proteomes" id="UP000019438">
    <property type="component" value="Chromosome"/>
</dbReference>